<dbReference type="Proteomes" id="UP001296706">
    <property type="component" value="Unassembled WGS sequence"/>
</dbReference>
<sequence>MVADQQTDVVVVGGGPVGLAMGLELRARGVDFVLAEKGDLAVPHPRVGSVGPRSMELFRRWGVADRVRGAGWPADHSLDSVWVTRVGGHELYRLDRATMATRRPFAHTPEPDAICPQHWLTPVLADELGVAPDGPIRTRCAVAGVVESPDGVTVTVVDRDTGRQGTIAARFLVACDGTSSPIRKDCGIPAPTRYRTQVFRNILFRAPRLREQLGSRHALFYYLMLSSSLRFPLRALDGTSLYRLTVGIGGSPEAEGPPRTLVSRALAVDTPFEVLSDDRWHLVQRVADEFRSGRVFLVGDAAHTLSPSGGFGMNTGICGAADLGWKLAAELSGWAGPGLLDTYRTERRPVAVAGLEEANRNLQRTMKREVPPEIHLSTADGERARAAMAERLERSGVGREFDAPMIHLGFRYSSPIIVPDEEEDEDDVVQRPNSLPGSRAPHAWLAPGVSTLDLFGDGFRLLCFAASDRRVAFERAFARRGVPLAATDCTLPEVAALYERAFVLVRPDGHVAWRADELPSDATGLADRVRGAGRLCGAA</sequence>
<protein>
    <submittedName>
        <fullName evidence="5">FAD-binding monooxygenase</fullName>
    </submittedName>
</protein>
<evidence type="ECO:0000256" key="3">
    <source>
        <dbReference type="ARBA" id="ARBA00022827"/>
    </source>
</evidence>
<gene>
    <name evidence="5" type="ORF">HF577_28590</name>
</gene>
<dbReference type="InterPro" id="IPR050641">
    <property type="entry name" value="RIFMO-like"/>
</dbReference>
<comment type="cofactor">
    <cofactor evidence="1">
        <name>FAD</name>
        <dbReference type="ChEBI" id="CHEBI:57692"/>
    </cofactor>
</comment>
<dbReference type="Gene3D" id="3.40.30.120">
    <property type="match status" value="1"/>
</dbReference>
<dbReference type="InterPro" id="IPR036188">
    <property type="entry name" value="FAD/NAD-bd_sf"/>
</dbReference>
<dbReference type="Pfam" id="PF01494">
    <property type="entry name" value="FAD_binding_3"/>
    <property type="match status" value="1"/>
</dbReference>
<dbReference type="Gene3D" id="3.30.9.10">
    <property type="entry name" value="D-Amino Acid Oxidase, subunit A, domain 2"/>
    <property type="match status" value="1"/>
</dbReference>
<evidence type="ECO:0000313" key="5">
    <source>
        <dbReference type="EMBL" id="NMH81038.1"/>
    </source>
</evidence>
<keyword evidence="5" id="KW-0560">Oxidoreductase</keyword>
<evidence type="ECO:0000256" key="1">
    <source>
        <dbReference type="ARBA" id="ARBA00001974"/>
    </source>
</evidence>
<comment type="caution">
    <text evidence="5">The sequence shown here is derived from an EMBL/GenBank/DDBJ whole genome shotgun (WGS) entry which is preliminary data.</text>
</comment>
<feature type="domain" description="FAD-binding" evidence="4">
    <location>
        <begin position="6"/>
        <end position="354"/>
    </location>
</feature>
<evidence type="ECO:0000259" key="4">
    <source>
        <dbReference type="Pfam" id="PF01494"/>
    </source>
</evidence>
<dbReference type="SUPFAM" id="SSF51905">
    <property type="entry name" value="FAD/NAD(P)-binding domain"/>
    <property type="match status" value="1"/>
</dbReference>
<evidence type="ECO:0000313" key="6">
    <source>
        <dbReference type="Proteomes" id="UP001296706"/>
    </source>
</evidence>
<dbReference type="NCBIfam" id="NF004780">
    <property type="entry name" value="PRK06126.1"/>
    <property type="match status" value="1"/>
</dbReference>
<dbReference type="EMBL" id="JAAXKY010000126">
    <property type="protein sequence ID" value="NMH81038.1"/>
    <property type="molecule type" value="Genomic_DNA"/>
</dbReference>
<dbReference type="Pfam" id="PF21274">
    <property type="entry name" value="Rng_hyd_C"/>
    <property type="match status" value="1"/>
</dbReference>
<organism evidence="5 6">
    <name type="scientific">Pseudonocardia xinjiangensis</name>
    <dbReference type="NCBI Taxonomy" id="75289"/>
    <lineage>
        <taxon>Bacteria</taxon>
        <taxon>Bacillati</taxon>
        <taxon>Actinomycetota</taxon>
        <taxon>Actinomycetes</taxon>
        <taxon>Pseudonocardiales</taxon>
        <taxon>Pseudonocardiaceae</taxon>
        <taxon>Pseudonocardia</taxon>
    </lineage>
</organism>
<accession>A0ABX1RP64</accession>
<reference evidence="5 6" key="1">
    <citation type="submission" date="2020-04" db="EMBL/GenBank/DDBJ databases">
        <authorList>
            <person name="Klaysubun C."/>
            <person name="Duangmal K."/>
            <person name="Lipun K."/>
        </authorList>
    </citation>
    <scope>NUCLEOTIDE SEQUENCE [LARGE SCALE GENOMIC DNA]</scope>
    <source>
        <strain evidence="5 6">JCM 11839</strain>
    </source>
</reference>
<evidence type="ECO:0000256" key="2">
    <source>
        <dbReference type="ARBA" id="ARBA00022630"/>
    </source>
</evidence>
<dbReference type="RefSeq" id="WP_169399081.1">
    <property type="nucleotide sequence ID" value="NZ_BAAAJH010000010.1"/>
</dbReference>
<dbReference type="Gene3D" id="3.50.50.60">
    <property type="entry name" value="FAD/NAD(P)-binding domain"/>
    <property type="match status" value="1"/>
</dbReference>
<dbReference type="PANTHER" id="PTHR43004:SF19">
    <property type="entry name" value="BINDING MONOOXYGENASE, PUTATIVE (JCVI)-RELATED"/>
    <property type="match status" value="1"/>
</dbReference>
<dbReference type="PRINTS" id="PR00420">
    <property type="entry name" value="RNGMNOXGNASE"/>
</dbReference>
<keyword evidence="5" id="KW-0503">Monooxygenase</keyword>
<dbReference type="PANTHER" id="PTHR43004">
    <property type="entry name" value="TRK SYSTEM POTASSIUM UPTAKE PROTEIN"/>
    <property type="match status" value="1"/>
</dbReference>
<proteinExistence type="predicted"/>
<dbReference type="InterPro" id="IPR002938">
    <property type="entry name" value="FAD-bd"/>
</dbReference>
<keyword evidence="6" id="KW-1185">Reference proteome</keyword>
<keyword evidence="3" id="KW-0274">FAD</keyword>
<keyword evidence="2" id="KW-0285">Flavoprotein</keyword>
<name>A0ABX1RP64_9PSEU</name>
<dbReference type="GO" id="GO:0004497">
    <property type="term" value="F:monooxygenase activity"/>
    <property type="evidence" value="ECO:0007669"/>
    <property type="project" value="UniProtKB-KW"/>
</dbReference>